<sequence>MARTIPFPPPPEPGWYEDDAHGGHALADDIESIADHPIDAEALDGDGLLGIAPIDRIGGMSDISDLAAIEDAYPATSAAIPQSTVPMTVRSAVGRSARQSVLSGFPGSSATADAPTGDARSTLPRHQEPSVSSDAGANATSGPSDAGQVMPDDFGDSLPSGASDGSSAPAARTYRMINGTTHQEILVDASMLLGRRPSNPVPDGARVVQLDDPTRTISRNHATITMDAEGRLWLDDCDSLNGTYLVVDGHDVKVTPGSPVSIEAPAVIRFGDQLFNLQ</sequence>
<dbReference type="SMART" id="SM00240">
    <property type="entry name" value="FHA"/>
    <property type="match status" value="1"/>
</dbReference>
<dbReference type="OrthoDB" id="3254248at2"/>
<proteinExistence type="predicted"/>
<organism evidence="4 5">
    <name type="scientific">Bifidobacterium callitrichos DSM 23973</name>
    <dbReference type="NCBI Taxonomy" id="1437609"/>
    <lineage>
        <taxon>Bacteria</taxon>
        <taxon>Bacillati</taxon>
        <taxon>Actinomycetota</taxon>
        <taxon>Actinomycetes</taxon>
        <taxon>Bifidobacteriales</taxon>
        <taxon>Bifidobacteriaceae</taxon>
        <taxon>Bifidobacterium</taxon>
    </lineage>
</organism>
<name>A0A087A7I4_9BIFI</name>
<feature type="compositionally biased region" description="Polar residues" evidence="2">
    <location>
        <begin position="100"/>
        <end position="111"/>
    </location>
</feature>
<protein>
    <submittedName>
        <fullName evidence="4">FHA domain containing protein</fullName>
    </submittedName>
</protein>
<feature type="compositionally biased region" description="Polar residues" evidence="2">
    <location>
        <begin position="129"/>
        <end position="143"/>
    </location>
</feature>
<accession>A0A087A7I4</accession>
<gene>
    <name evidence="4" type="ORF">BCAL_0996</name>
</gene>
<feature type="domain" description="FHA" evidence="3">
    <location>
        <begin position="191"/>
        <end position="245"/>
    </location>
</feature>
<feature type="region of interest" description="Disordered" evidence="2">
    <location>
        <begin position="100"/>
        <end position="169"/>
    </location>
</feature>
<dbReference type="EMBL" id="JGYS01000007">
    <property type="protein sequence ID" value="KFI54734.1"/>
    <property type="molecule type" value="Genomic_DNA"/>
</dbReference>
<evidence type="ECO:0000313" key="4">
    <source>
        <dbReference type="EMBL" id="KFI54734.1"/>
    </source>
</evidence>
<dbReference type="RefSeq" id="WP_052119064.1">
    <property type="nucleotide sequence ID" value="NZ_JDUV01000005.1"/>
</dbReference>
<comment type="caution">
    <text evidence="4">The sequence shown here is derived from an EMBL/GenBank/DDBJ whole genome shotgun (WGS) entry which is preliminary data.</text>
</comment>
<dbReference type="InterPro" id="IPR000253">
    <property type="entry name" value="FHA_dom"/>
</dbReference>
<dbReference type="SUPFAM" id="SSF49879">
    <property type="entry name" value="SMAD/FHA domain"/>
    <property type="match status" value="1"/>
</dbReference>
<dbReference type="STRING" id="1437609.BCAL_0996"/>
<dbReference type="CDD" id="cd00060">
    <property type="entry name" value="FHA"/>
    <property type="match status" value="1"/>
</dbReference>
<evidence type="ECO:0000259" key="3">
    <source>
        <dbReference type="PROSITE" id="PS50006"/>
    </source>
</evidence>
<reference evidence="4 5" key="1">
    <citation type="submission" date="2014-03" db="EMBL/GenBank/DDBJ databases">
        <title>Genomics of Bifidobacteria.</title>
        <authorList>
            <person name="Ventura M."/>
            <person name="Milani C."/>
            <person name="Lugli G.A."/>
        </authorList>
    </citation>
    <scope>NUCLEOTIDE SEQUENCE [LARGE SCALE GENOMIC DNA]</scope>
    <source>
        <strain evidence="4 5">DSM 23973</strain>
    </source>
</reference>
<dbReference type="InterPro" id="IPR008984">
    <property type="entry name" value="SMAD_FHA_dom_sf"/>
</dbReference>
<evidence type="ECO:0000313" key="5">
    <source>
        <dbReference type="Proteomes" id="UP000029072"/>
    </source>
</evidence>
<dbReference type="Proteomes" id="UP000029072">
    <property type="component" value="Unassembled WGS sequence"/>
</dbReference>
<evidence type="ECO:0000256" key="2">
    <source>
        <dbReference type="SAM" id="MobiDB-lite"/>
    </source>
</evidence>
<keyword evidence="1" id="KW-0597">Phosphoprotein</keyword>
<dbReference type="eggNOG" id="COG1716">
    <property type="taxonomic scope" value="Bacteria"/>
</dbReference>
<feature type="compositionally biased region" description="Low complexity" evidence="2">
    <location>
        <begin position="156"/>
        <end position="169"/>
    </location>
</feature>
<dbReference type="AlphaFoldDB" id="A0A087A7I4"/>
<dbReference type="Pfam" id="PF00498">
    <property type="entry name" value="FHA"/>
    <property type="match status" value="1"/>
</dbReference>
<dbReference type="Gene3D" id="2.60.200.20">
    <property type="match status" value="1"/>
</dbReference>
<dbReference type="PROSITE" id="PS50006">
    <property type="entry name" value="FHA_DOMAIN"/>
    <property type="match status" value="1"/>
</dbReference>
<evidence type="ECO:0000256" key="1">
    <source>
        <dbReference type="ARBA" id="ARBA00022553"/>
    </source>
</evidence>